<dbReference type="EMBL" id="VEPZ02001007">
    <property type="protein sequence ID" value="KAE8702584.1"/>
    <property type="molecule type" value="Genomic_DNA"/>
</dbReference>
<comment type="caution">
    <text evidence="5">The sequence shown here is derived from an EMBL/GenBank/DDBJ whole genome shotgun (WGS) entry which is preliminary data.</text>
</comment>
<evidence type="ECO:0000313" key="5">
    <source>
        <dbReference type="EMBL" id="KAE8702584.1"/>
    </source>
</evidence>
<evidence type="ECO:0000256" key="2">
    <source>
        <dbReference type="RuleBase" id="RU369043"/>
    </source>
</evidence>
<feature type="domain" description="ACT" evidence="4">
    <location>
        <begin position="250"/>
        <end position="332"/>
    </location>
</feature>
<dbReference type="Pfam" id="PF24926">
    <property type="entry name" value="ACT_ACR9_C"/>
    <property type="match status" value="1"/>
</dbReference>
<comment type="function">
    <text evidence="2">Binds amino acids.</text>
</comment>
<name>A0A6A3ADE5_HIBSY</name>
<dbReference type="GO" id="GO:0016597">
    <property type="term" value="F:amino acid binding"/>
    <property type="evidence" value="ECO:0007669"/>
    <property type="project" value="UniProtKB-UniRule"/>
</dbReference>
<evidence type="ECO:0000313" key="6">
    <source>
        <dbReference type="Proteomes" id="UP000436088"/>
    </source>
</evidence>
<protein>
    <recommendedName>
        <fullName evidence="2">ACT domain-containing protein ACR</fullName>
    </recommendedName>
    <alternativeName>
        <fullName evidence="2">Protein ACT DOMAIN REPEATS</fullName>
    </alternativeName>
</protein>
<dbReference type="Pfam" id="PF24914">
    <property type="entry name" value="ACR10_N"/>
    <property type="match status" value="1"/>
</dbReference>
<dbReference type="InterPro" id="IPR056816">
    <property type="entry name" value="ACR2/9/10_N"/>
</dbReference>
<dbReference type="Pfam" id="PF24931">
    <property type="entry name" value="ACT_ACR9_3rd"/>
    <property type="match status" value="1"/>
</dbReference>
<keyword evidence="1 2" id="KW-0677">Repeat</keyword>
<dbReference type="PANTHER" id="PTHR31096">
    <property type="entry name" value="ACT DOMAIN-CONTAINING PROTEIN ACR4-RELATED"/>
    <property type="match status" value="1"/>
</dbReference>
<sequence length="333" mass="37937">MGILSEDVVLIQLPKDPSDPTVVTFNCPDKPGLGCDLCRTLLEVGLSITRADFSTDGRWCCIVFWLVPNVPNSCKIDWESLKNRMKVMTTPDGRVIDLFFIADGMELLHTKKRREDTEEHLIAVLGNYCISFELQLAGPEYESLKALPSLSPAVEEELFTYELASKEASSKERKSDDTEEGQTSKDFYFQIAHGRFSSSVKGYRNLDLFIRQANGKKIVDPKRQNVLCPRLKEEMLHPFRVIIVNRGPDTELLVANPVESSGKGRPRVFYDFTLALKMLGMCIFSAEIGRHSASDRQWEVNRFLLDDSHEFPLTSNRARNQLVDRVRRILMGW</sequence>
<reference evidence="5" key="1">
    <citation type="submission" date="2019-09" db="EMBL/GenBank/DDBJ databases">
        <title>Draft genome information of white flower Hibiscus syriacus.</title>
        <authorList>
            <person name="Kim Y.-M."/>
        </authorList>
    </citation>
    <scope>NUCLEOTIDE SEQUENCE [LARGE SCALE GENOMIC DNA]</scope>
    <source>
        <strain evidence="5">YM2019G1</strain>
    </source>
</reference>
<dbReference type="InterPro" id="IPR056805">
    <property type="entry name" value="ACT_ACR9/10_C"/>
</dbReference>
<dbReference type="SUPFAM" id="SSF55021">
    <property type="entry name" value="ACT-like"/>
    <property type="match status" value="1"/>
</dbReference>
<evidence type="ECO:0000259" key="3">
    <source>
        <dbReference type="Pfam" id="PF24914"/>
    </source>
</evidence>
<proteinExistence type="predicted"/>
<feature type="domain" description="ACT" evidence="3">
    <location>
        <begin position="13"/>
        <end position="88"/>
    </location>
</feature>
<dbReference type="PANTHER" id="PTHR31096:SF65">
    <property type="entry name" value="ACT DOMAIN-CONTAINING PROTEIN ACR9"/>
    <property type="match status" value="1"/>
</dbReference>
<dbReference type="InterPro" id="IPR045865">
    <property type="entry name" value="ACT-like_dom_sf"/>
</dbReference>
<dbReference type="InterPro" id="IPR040217">
    <property type="entry name" value="ACR1-12"/>
</dbReference>
<dbReference type="Proteomes" id="UP000436088">
    <property type="component" value="Unassembled WGS sequence"/>
</dbReference>
<gene>
    <name evidence="5" type="ORF">F3Y22_tig00110482pilonHSYRG00395</name>
</gene>
<accession>A0A6A3ADE5</accession>
<organism evidence="5 6">
    <name type="scientific">Hibiscus syriacus</name>
    <name type="common">Rose of Sharon</name>
    <dbReference type="NCBI Taxonomy" id="106335"/>
    <lineage>
        <taxon>Eukaryota</taxon>
        <taxon>Viridiplantae</taxon>
        <taxon>Streptophyta</taxon>
        <taxon>Embryophyta</taxon>
        <taxon>Tracheophyta</taxon>
        <taxon>Spermatophyta</taxon>
        <taxon>Magnoliopsida</taxon>
        <taxon>eudicotyledons</taxon>
        <taxon>Gunneridae</taxon>
        <taxon>Pentapetalae</taxon>
        <taxon>rosids</taxon>
        <taxon>malvids</taxon>
        <taxon>Malvales</taxon>
        <taxon>Malvaceae</taxon>
        <taxon>Malvoideae</taxon>
        <taxon>Hibiscus</taxon>
    </lineage>
</organism>
<keyword evidence="6" id="KW-1185">Reference proteome</keyword>
<evidence type="ECO:0000256" key="1">
    <source>
        <dbReference type="ARBA" id="ARBA00022737"/>
    </source>
</evidence>
<dbReference type="AlphaFoldDB" id="A0A6A3ADE5"/>
<evidence type="ECO:0000259" key="4">
    <source>
        <dbReference type="Pfam" id="PF24926"/>
    </source>
</evidence>